<dbReference type="Pfam" id="PF01471">
    <property type="entry name" value="PG_binding_1"/>
    <property type="match status" value="1"/>
</dbReference>
<protein>
    <submittedName>
        <fullName evidence="3">Peptidoglycan binding domain-containing protein</fullName>
    </submittedName>
    <submittedName>
        <fullName evidence="2">Peptidoglycan-binding domain 1 protein</fullName>
    </submittedName>
</protein>
<dbReference type="OrthoDB" id="1143655at2"/>
<dbReference type="STRING" id="1300348.I602_2437"/>
<dbReference type="Proteomes" id="UP000037716">
    <property type="component" value="Unassembled WGS sequence"/>
</dbReference>
<dbReference type="EMBL" id="FNUE01000002">
    <property type="protein sequence ID" value="SEE53788.1"/>
    <property type="molecule type" value="Genomic_DNA"/>
</dbReference>
<dbReference type="SUPFAM" id="SSF47090">
    <property type="entry name" value="PGBD-like"/>
    <property type="match status" value="1"/>
</dbReference>
<evidence type="ECO:0000313" key="3">
    <source>
        <dbReference type="EMBL" id="SEE53788.1"/>
    </source>
</evidence>
<dbReference type="AlphaFoldDB" id="A0A0N0CG62"/>
<accession>A0A0N0CG62</accession>
<organism evidence="2 4">
    <name type="scientific">Polaribacter dokdonensis DSW-5</name>
    <dbReference type="NCBI Taxonomy" id="1300348"/>
    <lineage>
        <taxon>Bacteria</taxon>
        <taxon>Pseudomonadati</taxon>
        <taxon>Bacteroidota</taxon>
        <taxon>Flavobacteriia</taxon>
        <taxon>Flavobacteriales</taxon>
        <taxon>Flavobacteriaceae</taxon>
    </lineage>
</organism>
<dbReference type="Proteomes" id="UP000183071">
    <property type="component" value="Unassembled WGS sequence"/>
</dbReference>
<dbReference type="PATRIC" id="fig|1300348.6.peg.2438"/>
<keyword evidence="5" id="KW-1185">Reference proteome</keyword>
<dbReference type="InterPro" id="IPR036365">
    <property type="entry name" value="PGBD-like_sf"/>
</dbReference>
<dbReference type="EMBL" id="LGBR01000001">
    <property type="protein sequence ID" value="KOY52877.1"/>
    <property type="molecule type" value="Genomic_DNA"/>
</dbReference>
<dbReference type="InterPro" id="IPR002477">
    <property type="entry name" value="Peptidoglycan-bd-like"/>
</dbReference>
<dbReference type="Gene3D" id="1.10.101.10">
    <property type="entry name" value="PGBD-like superfamily/PGBD"/>
    <property type="match status" value="1"/>
</dbReference>
<dbReference type="InterPro" id="IPR036366">
    <property type="entry name" value="PGBDSf"/>
</dbReference>
<gene>
    <name evidence="2" type="ORF">I602_2437</name>
    <name evidence="3" type="ORF">SAMN05444353_2210</name>
</gene>
<evidence type="ECO:0000313" key="5">
    <source>
        <dbReference type="Proteomes" id="UP000183071"/>
    </source>
</evidence>
<proteinExistence type="predicted"/>
<sequence>MKQIIIFLLLIIAAVIGYGEYSDYKRYHSPNVDYITDQKIDVNYYNQEFVNNYYKAVEDLNSYVKLQWTVNDIDVRTPEDDDIETTEAVKKYTEKLAEIKFYEAKLNNSLQLKEQGKTNKEIQYLELNGLTLEDYNSQKHAELIKSLFKNKTNLYNGEKNAIIYEVQKKLVDQGESIQIDGVYRIETLNAIKAFEQKNDLLADGYLDELTIELLFQN</sequence>
<reference evidence="3 5" key="2">
    <citation type="submission" date="2016-10" db="EMBL/GenBank/DDBJ databases">
        <authorList>
            <person name="Varghese N."/>
            <person name="Submissions S."/>
        </authorList>
    </citation>
    <scope>NUCLEOTIDE SEQUENCE [LARGE SCALE GENOMIC DNA]</scope>
    <source>
        <strain evidence="3 5">DSW-5</strain>
    </source>
</reference>
<dbReference type="RefSeq" id="WP_053974940.1">
    <property type="nucleotide sequence ID" value="NZ_FNUE01000002.1"/>
</dbReference>
<evidence type="ECO:0000259" key="1">
    <source>
        <dbReference type="Pfam" id="PF01471"/>
    </source>
</evidence>
<name>A0A0N0CG62_9FLAO</name>
<feature type="domain" description="Peptidoglycan binding-like" evidence="1">
    <location>
        <begin position="163"/>
        <end position="214"/>
    </location>
</feature>
<evidence type="ECO:0000313" key="4">
    <source>
        <dbReference type="Proteomes" id="UP000037716"/>
    </source>
</evidence>
<reference evidence="2 4" key="1">
    <citation type="submission" date="2015-07" db="EMBL/GenBank/DDBJ databases">
        <title>Genome of Polaribacter dokdonenesis DSW-5, isolated from seawater off Dokdo in Korea.</title>
        <authorList>
            <person name="Yoon K."/>
            <person name="Song J.Y."/>
            <person name="Kim J.F."/>
        </authorList>
    </citation>
    <scope>NUCLEOTIDE SEQUENCE [LARGE SCALE GENOMIC DNA]</scope>
    <source>
        <strain evidence="2 4">DSW-5</strain>
    </source>
</reference>
<comment type="caution">
    <text evidence="2">The sequence shown here is derived from an EMBL/GenBank/DDBJ whole genome shotgun (WGS) entry which is preliminary data.</text>
</comment>
<evidence type="ECO:0000313" key="2">
    <source>
        <dbReference type="EMBL" id="KOY52877.1"/>
    </source>
</evidence>